<accession>W7YDZ4</accession>
<proteinExistence type="predicted"/>
<feature type="compositionally biased region" description="Polar residues" evidence="1">
    <location>
        <begin position="28"/>
        <end position="42"/>
    </location>
</feature>
<dbReference type="AlphaFoldDB" id="W7YDZ4"/>
<feature type="compositionally biased region" description="Basic and acidic residues" evidence="1">
    <location>
        <begin position="71"/>
        <end position="90"/>
    </location>
</feature>
<keyword evidence="4" id="KW-1185">Reference proteome</keyword>
<evidence type="ECO:0000256" key="1">
    <source>
        <dbReference type="SAM" id="MobiDB-lite"/>
    </source>
</evidence>
<evidence type="ECO:0000313" key="4">
    <source>
        <dbReference type="Proteomes" id="UP000019364"/>
    </source>
</evidence>
<feature type="domain" description="GerMN" evidence="2">
    <location>
        <begin position="120"/>
        <end position="204"/>
    </location>
</feature>
<sequence length="216" mass="23821">MNRKIWCAGLLTLVMIIGTGCGEKALSGTDSTQQQNAAGQNQVDDKDPVTVKPNTDKETVAKPDSGTQTKPESEKTPPKDPDKSSSMKKEKIDVYYTDPQEMELKKSQKEISFQDELGKYKEAYKSLQSSNSADLVSLWAKVELKSLVYKDGAMTMDVHLPDEARLGAGGEQYALDALKNTMFQFNEVKSVELLVDGAKVESLMGHVDLDHPMTKN</sequence>
<dbReference type="Proteomes" id="UP000019364">
    <property type="component" value="Unassembled WGS sequence"/>
</dbReference>
<dbReference type="SMART" id="SM00909">
    <property type="entry name" value="Germane"/>
    <property type="match status" value="1"/>
</dbReference>
<evidence type="ECO:0000259" key="2">
    <source>
        <dbReference type="SMART" id="SM00909"/>
    </source>
</evidence>
<comment type="caution">
    <text evidence="3">The sequence shown here is derived from an EMBL/GenBank/DDBJ whole genome shotgun (WGS) entry which is preliminary data.</text>
</comment>
<name>W7YDZ4_9BACL</name>
<dbReference type="eggNOG" id="COG5401">
    <property type="taxonomic scope" value="Bacteria"/>
</dbReference>
<dbReference type="InterPro" id="IPR019606">
    <property type="entry name" value="GerMN"/>
</dbReference>
<gene>
    <name evidence="3" type="ORF">JCM16418_3255</name>
</gene>
<dbReference type="EMBL" id="BAVZ01000009">
    <property type="protein sequence ID" value="GAF09135.1"/>
    <property type="molecule type" value="Genomic_DNA"/>
</dbReference>
<dbReference type="OrthoDB" id="1954033at2"/>
<organism evidence="3 4">
    <name type="scientific">Paenibacillus pini JCM 16418</name>
    <dbReference type="NCBI Taxonomy" id="1236976"/>
    <lineage>
        <taxon>Bacteria</taxon>
        <taxon>Bacillati</taxon>
        <taxon>Bacillota</taxon>
        <taxon>Bacilli</taxon>
        <taxon>Bacillales</taxon>
        <taxon>Paenibacillaceae</taxon>
        <taxon>Paenibacillus</taxon>
    </lineage>
</organism>
<feature type="compositionally biased region" description="Basic and acidic residues" evidence="1">
    <location>
        <begin position="43"/>
        <end position="61"/>
    </location>
</feature>
<dbReference type="PROSITE" id="PS51257">
    <property type="entry name" value="PROKAR_LIPOPROTEIN"/>
    <property type="match status" value="1"/>
</dbReference>
<protein>
    <submittedName>
        <fullName evidence="3">OrfW protein</fullName>
    </submittedName>
</protein>
<evidence type="ECO:0000313" key="3">
    <source>
        <dbReference type="EMBL" id="GAF09135.1"/>
    </source>
</evidence>
<feature type="region of interest" description="Disordered" evidence="1">
    <location>
        <begin position="27"/>
        <end position="90"/>
    </location>
</feature>
<dbReference type="Pfam" id="PF10646">
    <property type="entry name" value="Germane"/>
    <property type="match status" value="1"/>
</dbReference>
<reference evidence="3 4" key="1">
    <citation type="journal article" date="2014" name="Genome Announc.">
        <title>Draft Genome Sequence of Paenibacillus pini JCM 16418T, Isolated from the Rhizosphere of Pine Tree.</title>
        <authorList>
            <person name="Yuki M."/>
            <person name="Oshima K."/>
            <person name="Suda W."/>
            <person name="Oshida Y."/>
            <person name="Kitamura K."/>
            <person name="Iida Y."/>
            <person name="Hattori M."/>
            <person name="Ohkuma M."/>
        </authorList>
    </citation>
    <scope>NUCLEOTIDE SEQUENCE [LARGE SCALE GENOMIC DNA]</scope>
    <source>
        <strain evidence="3 4">JCM 16418</strain>
    </source>
</reference>
<dbReference type="RefSeq" id="WP_036650220.1">
    <property type="nucleotide sequence ID" value="NZ_BAVZ01000009.1"/>
</dbReference>
<dbReference type="STRING" id="1236976.JCM16418_3255"/>